<name>A0A161LMR7_9ACTN</name>
<dbReference type="Gene3D" id="2.40.400.10">
    <property type="entry name" value="Acetoacetate decarboxylase-like"/>
    <property type="match status" value="1"/>
</dbReference>
<keyword evidence="2" id="KW-1185">Reference proteome</keyword>
<dbReference type="EMBL" id="BDCX01000003">
    <property type="protein sequence ID" value="GAT66036.1"/>
    <property type="molecule type" value="Genomic_DNA"/>
</dbReference>
<dbReference type="Pfam" id="PF09844">
    <property type="entry name" value="DUF2071"/>
    <property type="match status" value="1"/>
</dbReference>
<dbReference type="InterPro" id="IPR023375">
    <property type="entry name" value="ADC_dom_sf"/>
</dbReference>
<evidence type="ECO:0000313" key="2">
    <source>
        <dbReference type="Proteomes" id="UP000077701"/>
    </source>
</evidence>
<dbReference type="Proteomes" id="UP000077701">
    <property type="component" value="Unassembled WGS sequence"/>
</dbReference>
<dbReference type="AlphaFoldDB" id="A0A161LMR7"/>
<gene>
    <name evidence="1" type="ORF">PS9374_01680</name>
</gene>
<dbReference type="InterPro" id="IPR018644">
    <property type="entry name" value="DUF2071"/>
</dbReference>
<evidence type="ECO:0008006" key="3">
    <source>
        <dbReference type="Google" id="ProtNLM"/>
    </source>
</evidence>
<evidence type="ECO:0000313" key="1">
    <source>
        <dbReference type="EMBL" id="GAT66036.1"/>
    </source>
</evidence>
<dbReference type="RefSeq" id="WP_068895883.1">
    <property type="nucleotide sequence ID" value="NZ_BDCX01000003.1"/>
</dbReference>
<sequence length="251" mass="28361">MVFSGTPRPRPRWYHAATELDDFAIVSYRVPAEALARLLPGGFAPVEFAFAGGRAALVSAVAFRDRDFHFRFCPPAAIDCGQINYRAYVTAGGEQGVWFFGTSLDHPLAVVPRWLWGMPWHRSRIEITADWEAAPARWRLSGDDARCEAAEPPVQPSRLDGFTGEAHWMETLTHPTRGWYRRRDGRVGTYGIWHPPMRPRHLAVASAESARFGVFERLGLTAPGAEPHSILAQRRIHFDIHTPPRRFVPRD</sequence>
<comment type="caution">
    <text evidence="1">The sequence shown here is derived from an EMBL/GenBank/DDBJ whole genome shotgun (WGS) entry which is preliminary data.</text>
</comment>
<accession>A0A161LMR7</accession>
<protein>
    <recommendedName>
        <fullName evidence="3">DUF2071 domain-containing protein</fullName>
    </recommendedName>
</protein>
<dbReference type="SUPFAM" id="SSF160104">
    <property type="entry name" value="Acetoacetate decarboxylase-like"/>
    <property type="match status" value="1"/>
</dbReference>
<reference evidence="2" key="2">
    <citation type="submission" date="2016-04" db="EMBL/GenBank/DDBJ databases">
        <title>Planomonospora sphaerica JCM9374 whole genome shotgun sequence.</title>
        <authorList>
            <person name="Suzuki T."/>
            <person name="Dohra H."/>
            <person name="Kodani S."/>
        </authorList>
    </citation>
    <scope>NUCLEOTIDE SEQUENCE [LARGE SCALE GENOMIC DNA]</scope>
    <source>
        <strain evidence="2">JCM 9374</strain>
    </source>
</reference>
<reference evidence="1 2" key="1">
    <citation type="journal article" date="2016" name="Genome Announc.">
        <title>Draft Genome Sequence of Planomonospora sphaerica JCM9374, a Rare Actinomycete.</title>
        <authorList>
            <person name="Dohra H."/>
            <person name="Suzuki T."/>
            <person name="Inoue Y."/>
            <person name="Kodani S."/>
        </authorList>
    </citation>
    <scope>NUCLEOTIDE SEQUENCE [LARGE SCALE GENOMIC DNA]</scope>
    <source>
        <strain evidence="1 2">JCM 9374</strain>
    </source>
</reference>
<proteinExistence type="predicted"/>
<organism evidence="1 2">
    <name type="scientific">Planomonospora sphaerica</name>
    <dbReference type="NCBI Taxonomy" id="161355"/>
    <lineage>
        <taxon>Bacteria</taxon>
        <taxon>Bacillati</taxon>
        <taxon>Actinomycetota</taxon>
        <taxon>Actinomycetes</taxon>
        <taxon>Streptosporangiales</taxon>
        <taxon>Streptosporangiaceae</taxon>
        <taxon>Planomonospora</taxon>
    </lineage>
</organism>